<dbReference type="SUPFAM" id="SSF51445">
    <property type="entry name" value="(Trans)glycosidases"/>
    <property type="match status" value="1"/>
</dbReference>
<gene>
    <name evidence="10" type="ORF">SAMN06265377_3605</name>
</gene>
<dbReference type="InterPro" id="IPR029062">
    <property type="entry name" value="Class_I_gatase-like"/>
</dbReference>
<dbReference type="OrthoDB" id="9800974at2"/>
<dbReference type="Pfam" id="PF08532">
    <property type="entry name" value="Glyco_hydro_42M"/>
    <property type="match status" value="1"/>
</dbReference>
<dbReference type="InterPro" id="IPR003476">
    <property type="entry name" value="Glyco_hydro_42"/>
</dbReference>
<dbReference type="RefSeq" id="WP_097047201.1">
    <property type="nucleotide sequence ID" value="NZ_OBEH01000007.1"/>
</dbReference>
<evidence type="ECO:0000259" key="8">
    <source>
        <dbReference type="Pfam" id="PF02449"/>
    </source>
</evidence>
<dbReference type="AlphaFoldDB" id="A0A285MX58"/>
<dbReference type="PROSITE" id="PS51257">
    <property type="entry name" value="PROKAR_LIPOPROTEIN"/>
    <property type="match status" value="1"/>
</dbReference>
<dbReference type="GO" id="GO:0009341">
    <property type="term" value="C:beta-galactosidase complex"/>
    <property type="evidence" value="ECO:0007669"/>
    <property type="project" value="InterPro"/>
</dbReference>
<proteinExistence type="inferred from homology"/>
<evidence type="ECO:0000256" key="6">
    <source>
        <dbReference type="ARBA" id="ARBA00022833"/>
    </source>
</evidence>
<dbReference type="SUPFAM" id="SSF52317">
    <property type="entry name" value="Class I glutamine amidotransferase-like"/>
    <property type="match status" value="1"/>
</dbReference>
<dbReference type="InterPro" id="IPR013529">
    <property type="entry name" value="Glyco_hydro_42_N"/>
</dbReference>
<evidence type="ECO:0000256" key="4">
    <source>
        <dbReference type="ARBA" id="ARBA00022723"/>
    </source>
</evidence>
<dbReference type="CDD" id="cd03143">
    <property type="entry name" value="A4_beta-galactosidase_middle_domain"/>
    <property type="match status" value="1"/>
</dbReference>
<organism evidence="10 11">
    <name type="scientific">Flagellimonas pacifica</name>
    <dbReference type="NCBI Taxonomy" id="1247520"/>
    <lineage>
        <taxon>Bacteria</taxon>
        <taxon>Pseudomonadati</taxon>
        <taxon>Bacteroidota</taxon>
        <taxon>Flavobacteriia</taxon>
        <taxon>Flavobacteriales</taxon>
        <taxon>Flavobacteriaceae</taxon>
        <taxon>Flagellimonas</taxon>
    </lineage>
</organism>
<evidence type="ECO:0000256" key="7">
    <source>
        <dbReference type="ARBA" id="ARBA00023295"/>
    </source>
</evidence>
<dbReference type="PANTHER" id="PTHR36447:SF2">
    <property type="entry name" value="BETA-GALACTOSIDASE YESZ"/>
    <property type="match status" value="1"/>
</dbReference>
<dbReference type="GO" id="GO:0046872">
    <property type="term" value="F:metal ion binding"/>
    <property type="evidence" value="ECO:0007669"/>
    <property type="project" value="UniProtKB-KW"/>
</dbReference>
<evidence type="ECO:0000313" key="11">
    <source>
        <dbReference type="Proteomes" id="UP000219048"/>
    </source>
</evidence>
<evidence type="ECO:0000256" key="5">
    <source>
        <dbReference type="ARBA" id="ARBA00022801"/>
    </source>
</evidence>
<keyword evidence="5" id="KW-0378">Hydrolase</keyword>
<dbReference type="Proteomes" id="UP000219048">
    <property type="component" value="Unassembled WGS sequence"/>
</dbReference>
<dbReference type="Pfam" id="PF02449">
    <property type="entry name" value="Glyco_hydro_42"/>
    <property type="match status" value="1"/>
</dbReference>
<dbReference type="PANTHER" id="PTHR36447">
    <property type="entry name" value="BETA-GALACTOSIDASE GANA"/>
    <property type="match status" value="1"/>
</dbReference>
<name>A0A285MX58_9FLAO</name>
<reference evidence="11" key="1">
    <citation type="submission" date="2017-09" db="EMBL/GenBank/DDBJ databases">
        <authorList>
            <person name="Varghese N."/>
            <person name="Submissions S."/>
        </authorList>
    </citation>
    <scope>NUCLEOTIDE SEQUENCE [LARGE SCALE GENOMIC DNA]</scope>
    <source>
        <strain evidence="11">DSM 25885</strain>
    </source>
</reference>
<feature type="domain" description="Glycoside hydrolase family 42 N-terminal" evidence="8">
    <location>
        <begin position="60"/>
        <end position="455"/>
    </location>
</feature>
<keyword evidence="4" id="KW-0479">Metal-binding</keyword>
<evidence type="ECO:0000256" key="1">
    <source>
        <dbReference type="ARBA" id="ARBA00001412"/>
    </source>
</evidence>
<keyword evidence="11" id="KW-1185">Reference proteome</keyword>
<dbReference type="GO" id="GO:0004565">
    <property type="term" value="F:beta-galactosidase activity"/>
    <property type="evidence" value="ECO:0007669"/>
    <property type="project" value="UniProtKB-EC"/>
</dbReference>
<dbReference type="InterPro" id="IPR017853">
    <property type="entry name" value="GH"/>
</dbReference>
<dbReference type="EC" id="3.2.1.23" evidence="3"/>
<dbReference type="EMBL" id="OBEH01000007">
    <property type="protein sequence ID" value="SNZ01762.1"/>
    <property type="molecule type" value="Genomic_DNA"/>
</dbReference>
<keyword evidence="7" id="KW-0326">Glycosidase</keyword>
<dbReference type="InterPro" id="IPR013738">
    <property type="entry name" value="Beta_galactosidase_Trimer"/>
</dbReference>
<dbReference type="Gene3D" id="3.40.50.880">
    <property type="match status" value="1"/>
</dbReference>
<accession>A0A285MX58</accession>
<dbReference type="Gene3D" id="3.20.20.80">
    <property type="entry name" value="Glycosidases"/>
    <property type="match status" value="1"/>
</dbReference>
<dbReference type="GO" id="GO:0005975">
    <property type="term" value="P:carbohydrate metabolic process"/>
    <property type="evidence" value="ECO:0007669"/>
    <property type="project" value="InterPro"/>
</dbReference>
<evidence type="ECO:0000256" key="3">
    <source>
        <dbReference type="ARBA" id="ARBA00012756"/>
    </source>
</evidence>
<feature type="domain" description="Beta-galactosidase trimerisation" evidence="9">
    <location>
        <begin position="488"/>
        <end position="680"/>
    </location>
</feature>
<evidence type="ECO:0000259" key="9">
    <source>
        <dbReference type="Pfam" id="PF08532"/>
    </source>
</evidence>
<sequence length="772" mass="88455">MKNLYKISLLIGTAIFTSCISNNQDKSQDSKIVRKADLDKLNSQFYLGSHLAREPMPSMEELKKDMETLKKKGFNLIKLQESWAIDEPLEGQYNFSKYEELIAHAKSLDMYVYLGLTMEQAPAWLFEKYPDCRMEGRSGRTIMHEAQAPIPADGKPGPCFDHPGAMEAHLKFIEKLIETLGKYDNVLVWNTWQEVGYWSENMVGERVCYCDNTMRAFRDWLKEKYGSLEHLNNEWNTNYLDWKYVKPNRDHKRRMSLVQDVYWTYFMDNVKITDVLQKRAEVIRKTDDLNRPVFCHLGSWEYGSGKDWNWARAQDFLGSSSYPASNWGEFDDWDDINNGVYITSKKHEQLKNEIWRMLTLRFDYLRSCNTPGSPIWSAEFQGGPVSTGFHKGRVPSKEDMRRWMLTSIGTGVNAISFWVTRAEIMIHETNGFSLLDSDGDTTPRFEEASRVGKALIKHQDIFAKPSWGGSDVAIFVNEGNYQITNNMLNGGKNLEFSTRGWHRLFWEANIPVDFIEASVLDETDLLKYKAIVMPFPISISDELVEKLSTYVELGGHLISEAAIANYSENSYSNRGEISEAAKKLFGSKPSSFTMVKEPNGGHRWSPWERTWGEFLEPTSLMGKNSLEGVETMANVYIQTFENIDSRPCLYYEDEIAGTVRSHGKGKAWLLGTFIGHNGTAYRNDDTPEFVKKLMGNCDVLPVHSGEFLVRKRKIEGKEALIITNPTEHKITESLQVGDWNTATDLFDVPIAIQNRNIDLTLDSLEVAIVILQ</sequence>
<comment type="catalytic activity">
    <reaction evidence="1">
        <text>Hydrolysis of terminal non-reducing beta-D-galactose residues in beta-D-galactosides.</text>
        <dbReference type="EC" id="3.2.1.23"/>
    </reaction>
</comment>
<keyword evidence="6" id="KW-0862">Zinc</keyword>
<evidence type="ECO:0000256" key="2">
    <source>
        <dbReference type="ARBA" id="ARBA00005940"/>
    </source>
</evidence>
<evidence type="ECO:0000313" key="10">
    <source>
        <dbReference type="EMBL" id="SNZ01762.1"/>
    </source>
</evidence>
<comment type="similarity">
    <text evidence="2">Belongs to the glycosyl hydrolase 42 family.</text>
</comment>
<protein>
    <recommendedName>
        <fullName evidence="3">beta-galactosidase</fullName>
        <ecNumber evidence="3">3.2.1.23</ecNumber>
    </recommendedName>
</protein>